<keyword evidence="2" id="KW-0169">Cobalamin biosynthesis</keyword>
<dbReference type="CDD" id="cd02440">
    <property type="entry name" value="AdoMet_MTases"/>
    <property type="match status" value="1"/>
</dbReference>
<evidence type="ECO:0000256" key="1">
    <source>
        <dbReference type="ARBA" id="ARBA00004953"/>
    </source>
</evidence>
<dbReference type="PANTHER" id="PTHR43182">
    <property type="entry name" value="COBALT-PRECORRIN-6B C(15)-METHYLTRANSFERASE (DECARBOXYLATING)"/>
    <property type="match status" value="1"/>
</dbReference>
<dbReference type="InterPro" id="IPR050714">
    <property type="entry name" value="Cobalamin_biosynth_MTase"/>
</dbReference>
<dbReference type="GO" id="GO:0008276">
    <property type="term" value="F:protein methyltransferase activity"/>
    <property type="evidence" value="ECO:0007669"/>
    <property type="project" value="InterPro"/>
</dbReference>
<dbReference type="PANTHER" id="PTHR43182:SF1">
    <property type="entry name" value="COBALT-PRECORRIN-7 C(5)-METHYLTRANSFERASE"/>
    <property type="match status" value="1"/>
</dbReference>
<accession>A0A841GUS7</accession>
<keyword evidence="4 6" id="KW-0808">Transferase</keyword>
<keyword evidence="7" id="KW-1185">Reference proteome</keyword>
<dbReference type="UniPathway" id="UPA00148"/>
<name>A0A841GUS7_9BACT</name>
<dbReference type="NCBIfam" id="TIGR02469">
    <property type="entry name" value="CbiT"/>
    <property type="match status" value="1"/>
</dbReference>
<dbReference type="RefSeq" id="WP_184619973.1">
    <property type="nucleotide sequence ID" value="NZ_JACHEX010000007.1"/>
</dbReference>
<comment type="pathway">
    <text evidence="1">Cofactor biosynthesis; adenosylcobalamin biosynthesis.</text>
</comment>
<dbReference type="Gene3D" id="3.40.50.150">
    <property type="entry name" value="Vaccinia Virus protein VP39"/>
    <property type="match status" value="1"/>
</dbReference>
<proteinExistence type="predicted"/>
<evidence type="ECO:0000313" key="7">
    <source>
        <dbReference type="Proteomes" id="UP000555828"/>
    </source>
</evidence>
<keyword evidence="5" id="KW-0949">S-adenosyl-L-methionine</keyword>
<dbReference type="GO" id="GO:0009236">
    <property type="term" value="P:cobalamin biosynthetic process"/>
    <property type="evidence" value="ECO:0007669"/>
    <property type="project" value="UniProtKB-UniPathway"/>
</dbReference>
<dbReference type="Proteomes" id="UP000555828">
    <property type="component" value="Unassembled WGS sequence"/>
</dbReference>
<evidence type="ECO:0000256" key="2">
    <source>
        <dbReference type="ARBA" id="ARBA00022573"/>
    </source>
</evidence>
<evidence type="ECO:0000256" key="4">
    <source>
        <dbReference type="ARBA" id="ARBA00022679"/>
    </source>
</evidence>
<comment type="caution">
    <text evidence="6">The sequence shown here is derived from an EMBL/GenBank/DDBJ whole genome shotgun (WGS) entry which is preliminary data.</text>
</comment>
<evidence type="ECO:0000313" key="6">
    <source>
        <dbReference type="EMBL" id="MBB6063400.1"/>
    </source>
</evidence>
<keyword evidence="3 6" id="KW-0489">Methyltransferase</keyword>
<dbReference type="GO" id="GO:0032259">
    <property type="term" value="P:methylation"/>
    <property type="evidence" value="ECO:0007669"/>
    <property type="project" value="UniProtKB-KW"/>
</dbReference>
<organism evidence="6 7">
    <name type="scientific">Thermosipho japonicus</name>
    <dbReference type="NCBI Taxonomy" id="90323"/>
    <lineage>
        <taxon>Bacteria</taxon>
        <taxon>Thermotogati</taxon>
        <taxon>Thermotogota</taxon>
        <taxon>Thermotogae</taxon>
        <taxon>Thermotogales</taxon>
        <taxon>Fervidobacteriaceae</taxon>
        <taxon>Thermosipho</taxon>
    </lineage>
</organism>
<dbReference type="SUPFAM" id="SSF53335">
    <property type="entry name" value="S-adenosyl-L-methionine-dependent methyltransferases"/>
    <property type="match status" value="1"/>
</dbReference>
<dbReference type="InterPro" id="IPR014008">
    <property type="entry name" value="Cbl_synth_MTase_CbiT"/>
</dbReference>
<protein>
    <submittedName>
        <fullName evidence="6">Precorrin-6Y C5,15-methyltransferase (Decarboxylating) CbiT subunit</fullName>
    </submittedName>
</protein>
<dbReference type="InterPro" id="IPR029063">
    <property type="entry name" value="SAM-dependent_MTases_sf"/>
</dbReference>
<sequence length="181" mass="20657">MYFEDEFFLHENTPITKSEIRAIVYSKLNLNKKDILWDIGAGSGAISIEASFRCKKVFAIEKNLERVKTINENIRRANAKNIDVIFGEAPQALEVLPSPTKVFIGGSEDKTLEILTAVKRRILNGGIIVATSITLETLYTIDNFYKEQKREIIQVGVIKLSSHKKRMFIARNPIFIITVWR</sequence>
<dbReference type="Pfam" id="PF03602">
    <property type="entry name" value="Cons_hypoth95"/>
    <property type="match status" value="1"/>
</dbReference>
<dbReference type="EMBL" id="JACHEX010000007">
    <property type="protein sequence ID" value="MBB6063400.1"/>
    <property type="molecule type" value="Genomic_DNA"/>
</dbReference>
<evidence type="ECO:0000256" key="5">
    <source>
        <dbReference type="ARBA" id="ARBA00022691"/>
    </source>
</evidence>
<gene>
    <name evidence="6" type="ORF">HNP65_001871</name>
</gene>
<evidence type="ECO:0000256" key="3">
    <source>
        <dbReference type="ARBA" id="ARBA00022603"/>
    </source>
</evidence>
<dbReference type="AlphaFoldDB" id="A0A841GUS7"/>
<reference evidence="6 7" key="1">
    <citation type="submission" date="2020-08" db="EMBL/GenBank/DDBJ databases">
        <title>Genomic Encyclopedia of Type Strains, Phase IV (KMG-IV): sequencing the most valuable type-strain genomes for metagenomic binning, comparative biology and taxonomic classification.</title>
        <authorList>
            <person name="Goeker M."/>
        </authorList>
    </citation>
    <scope>NUCLEOTIDE SEQUENCE [LARGE SCALE GENOMIC DNA]</scope>
    <source>
        <strain evidence="6 7">DSM 13481</strain>
    </source>
</reference>